<evidence type="ECO:0000256" key="6">
    <source>
        <dbReference type="ARBA" id="ARBA00023180"/>
    </source>
</evidence>
<dbReference type="SMART" id="SM01045">
    <property type="entry name" value="BURP"/>
    <property type="match status" value="1"/>
</dbReference>
<evidence type="ECO:0000256" key="4">
    <source>
        <dbReference type="ARBA" id="ARBA00022523"/>
    </source>
</evidence>
<accession>A0A6A4M265</accession>
<evidence type="ECO:0000313" key="9">
    <source>
        <dbReference type="EMBL" id="KAE9467366.1"/>
    </source>
</evidence>
<evidence type="ECO:0000259" key="8">
    <source>
        <dbReference type="PROSITE" id="PS51277"/>
    </source>
</evidence>
<feature type="non-terminal residue" evidence="9">
    <location>
        <position position="1"/>
    </location>
</feature>
<protein>
    <recommendedName>
        <fullName evidence="8">BURP domain-containing protein</fullName>
    </recommendedName>
</protein>
<dbReference type="Proteomes" id="UP000428333">
    <property type="component" value="Linkage Group LG01"/>
</dbReference>
<reference evidence="9 10" key="1">
    <citation type="journal article" date="2019" name="Genome Biol. Evol.">
        <title>The Rhododendron genome and chromosomal organization provide insight into shared whole-genome duplications across the heath family (Ericaceae).</title>
        <authorList>
            <person name="Soza V.L."/>
            <person name="Lindsley D."/>
            <person name="Waalkes A."/>
            <person name="Ramage E."/>
            <person name="Patwardhan R.P."/>
            <person name="Burton J.N."/>
            <person name="Adey A."/>
            <person name="Kumar A."/>
            <person name="Qiu R."/>
            <person name="Shendure J."/>
            <person name="Hall B."/>
        </authorList>
    </citation>
    <scope>NUCLEOTIDE SEQUENCE [LARGE SCALE GENOMIC DNA]</scope>
    <source>
        <strain evidence="9">RSF 1966-606</strain>
    </source>
</reference>
<keyword evidence="4" id="KW-0052">Apoplast</keyword>
<proteinExistence type="predicted"/>
<evidence type="ECO:0000256" key="2">
    <source>
        <dbReference type="ARBA" id="ARBA00004271"/>
    </source>
</evidence>
<dbReference type="EMBL" id="QEFC01000035">
    <property type="protein sequence ID" value="KAE9467366.1"/>
    <property type="molecule type" value="Genomic_DNA"/>
</dbReference>
<keyword evidence="3" id="KW-0964">Secreted</keyword>
<dbReference type="InterPro" id="IPR051897">
    <property type="entry name" value="PG-associated_BURP"/>
</dbReference>
<feature type="region of interest" description="Disordered" evidence="7">
    <location>
        <begin position="49"/>
        <end position="79"/>
    </location>
</feature>
<keyword evidence="5" id="KW-0732">Signal</keyword>
<keyword evidence="6" id="KW-0325">Glycoprotein</keyword>
<sequence length="566" mass="64244">MPKSSFRTWTLISQSEIPCARVVAMGRSKLMADGIKACRADGTRVPGYCRPVDPEVATEREQEQEEEGRKRKRDEEEAERRKWVNGLKGRNFTCEQQVDRTKMGAHPIIKVIEQKGLLFFFSLIEGYKPKLVVSFYAKMVVHKENETIESRIGNKMVTVNPTIIATYLGDYQRLEPHTITYPDELYRVINMVVHYNLFPHGFEKMPHKPDGEVLYVFGSNDDVVDLASSSRPIAPRGPERNEQWWEIMMCHFDTIQKEQSELRKVIEKEIRRRKKKEDKMMRMLRHVSGYGKGSVETAVGFKAYGVNNTFKDYAKKGVTFAQYANLSSNSNKGATEGNGVSVNKWVEPGKFFREYLLKEGTIMKIPDIRDKMPKRSFLPRVISSKLPFSTGELLELKQIFHAQNESYAERVLVHALSECKRNPSIGETKRCVGSIEDMIDFAVSVLGHNATVRTTANVNGSNQNVMIGKVKGIDGGEVTKSVSCHQSLYPYLLYYCNSVPKVRVYVSDIVDVESKVKITEGVAICHIDTSAWSPGHGAFVALGSGPRLIEVCHWIFENDMTWTISD</sequence>
<keyword evidence="3" id="KW-0134">Cell wall</keyword>
<dbReference type="PROSITE" id="PS51277">
    <property type="entry name" value="BURP"/>
    <property type="match status" value="1"/>
</dbReference>
<organism evidence="9 10">
    <name type="scientific">Rhododendron williamsianum</name>
    <dbReference type="NCBI Taxonomy" id="262921"/>
    <lineage>
        <taxon>Eukaryota</taxon>
        <taxon>Viridiplantae</taxon>
        <taxon>Streptophyta</taxon>
        <taxon>Embryophyta</taxon>
        <taxon>Tracheophyta</taxon>
        <taxon>Spermatophyta</taxon>
        <taxon>Magnoliopsida</taxon>
        <taxon>eudicotyledons</taxon>
        <taxon>Gunneridae</taxon>
        <taxon>Pentapetalae</taxon>
        <taxon>asterids</taxon>
        <taxon>Ericales</taxon>
        <taxon>Ericaceae</taxon>
        <taxon>Ericoideae</taxon>
        <taxon>Rhodoreae</taxon>
        <taxon>Rhododendron</taxon>
    </lineage>
</organism>
<dbReference type="InterPro" id="IPR004873">
    <property type="entry name" value="BURP_dom"/>
</dbReference>
<dbReference type="PANTHER" id="PTHR31458:SF2">
    <property type="entry name" value="POLYGALACTURONASE 1 BETA-LIKE PROTEIN 2"/>
    <property type="match status" value="1"/>
</dbReference>
<evidence type="ECO:0000256" key="1">
    <source>
        <dbReference type="ARBA" id="ARBA00004191"/>
    </source>
</evidence>
<comment type="caution">
    <text evidence="9">The sequence shown here is derived from an EMBL/GenBank/DDBJ whole genome shotgun (WGS) entry which is preliminary data.</text>
</comment>
<evidence type="ECO:0000313" key="10">
    <source>
        <dbReference type="Proteomes" id="UP000428333"/>
    </source>
</evidence>
<evidence type="ECO:0000256" key="3">
    <source>
        <dbReference type="ARBA" id="ARBA00022512"/>
    </source>
</evidence>
<dbReference type="AlphaFoldDB" id="A0A6A4M265"/>
<feature type="domain" description="BURP" evidence="8">
    <location>
        <begin position="351"/>
        <end position="565"/>
    </location>
</feature>
<name>A0A6A4M265_9ERIC</name>
<keyword evidence="10" id="KW-1185">Reference proteome</keyword>
<dbReference type="PANTHER" id="PTHR31458">
    <property type="entry name" value="POLYGALACTURONASE 1 BETA-LIKE PROTEIN 2"/>
    <property type="match status" value="1"/>
</dbReference>
<feature type="compositionally biased region" description="Basic and acidic residues" evidence="7">
    <location>
        <begin position="57"/>
        <end position="79"/>
    </location>
</feature>
<dbReference type="OrthoDB" id="773062at2759"/>
<gene>
    <name evidence="9" type="ORF">C3L33_00710</name>
</gene>
<dbReference type="GO" id="GO:0048046">
    <property type="term" value="C:apoplast"/>
    <property type="evidence" value="ECO:0007669"/>
    <property type="project" value="UniProtKB-SubCell"/>
</dbReference>
<evidence type="ECO:0000256" key="7">
    <source>
        <dbReference type="SAM" id="MobiDB-lite"/>
    </source>
</evidence>
<evidence type="ECO:0000256" key="5">
    <source>
        <dbReference type="ARBA" id="ARBA00022729"/>
    </source>
</evidence>
<comment type="subcellular location">
    <subcellularLocation>
        <location evidence="1">Secreted</location>
        <location evidence="1">Cell wall</location>
    </subcellularLocation>
    <subcellularLocation>
        <location evidence="2">Secreted</location>
        <location evidence="2">Extracellular space</location>
        <location evidence="2">Apoplast</location>
    </subcellularLocation>
</comment>
<dbReference type="Pfam" id="PF03181">
    <property type="entry name" value="BURP"/>
    <property type="match status" value="1"/>
</dbReference>